<dbReference type="SUPFAM" id="SSF53649">
    <property type="entry name" value="Alkaline phosphatase-like"/>
    <property type="match status" value="1"/>
</dbReference>
<proteinExistence type="inferred from homology"/>
<feature type="binding site" evidence="13">
    <location>
        <position position="469"/>
    </location>
    <ligand>
        <name>Mn(2+)</name>
        <dbReference type="ChEBI" id="CHEBI:29035"/>
        <label>2</label>
    </ligand>
</feature>
<dbReference type="NCBIfam" id="TIGR01307">
    <property type="entry name" value="pgm_bpd_ind"/>
    <property type="match status" value="1"/>
</dbReference>
<evidence type="ECO:0000256" key="6">
    <source>
        <dbReference type="ARBA" id="ARBA00022723"/>
    </source>
</evidence>
<dbReference type="FunFam" id="3.40.1450.10:FF:000002">
    <property type="entry name" value="2,3-bisphosphoglycerate-independent phosphoglycerate mutase"/>
    <property type="match status" value="1"/>
</dbReference>
<dbReference type="RefSeq" id="WP_092225002.1">
    <property type="nucleotide sequence ID" value="NZ_FNJI01000029.1"/>
</dbReference>
<evidence type="ECO:0000256" key="2">
    <source>
        <dbReference type="ARBA" id="ARBA00001936"/>
    </source>
</evidence>
<evidence type="ECO:0000313" key="17">
    <source>
        <dbReference type="Proteomes" id="UP000199073"/>
    </source>
</evidence>
<evidence type="ECO:0000256" key="9">
    <source>
        <dbReference type="ARBA" id="ARBA00023235"/>
    </source>
</evidence>
<organism evidence="16 17">
    <name type="scientific">Desulforhopalus singaporensis</name>
    <dbReference type="NCBI Taxonomy" id="91360"/>
    <lineage>
        <taxon>Bacteria</taxon>
        <taxon>Pseudomonadati</taxon>
        <taxon>Thermodesulfobacteriota</taxon>
        <taxon>Desulfobulbia</taxon>
        <taxon>Desulfobulbales</taxon>
        <taxon>Desulfocapsaceae</taxon>
        <taxon>Desulforhopalus</taxon>
    </lineage>
</organism>
<feature type="binding site" evidence="13">
    <location>
        <position position="489"/>
    </location>
    <ligand>
        <name>Mn(2+)</name>
        <dbReference type="ChEBI" id="CHEBI:29035"/>
        <label>1</label>
    </ligand>
</feature>
<feature type="binding site" evidence="13">
    <location>
        <position position="79"/>
    </location>
    <ligand>
        <name>Mn(2+)</name>
        <dbReference type="ChEBI" id="CHEBI:29035"/>
        <label>2</label>
    </ligand>
</feature>
<feature type="binding site" evidence="12">
    <location>
        <position position="212"/>
    </location>
    <ligand>
        <name>substrate</name>
    </ligand>
</feature>
<dbReference type="UniPathway" id="UPA00109">
    <property type="reaction ID" value="UER00186"/>
</dbReference>
<comment type="pathway">
    <text evidence="4">Carbohydrate degradation; glycolysis; pyruvate from D-glyceraldehyde 3-phosphate: step 3/5.</text>
</comment>
<dbReference type="Proteomes" id="UP000199073">
    <property type="component" value="Unassembled WGS sequence"/>
</dbReference>
<dbReference type="STRING" id="91360.SAMN05660330_03406"/>
<feature type="active site" description="Phosphoserine intermediate" evidence="11">
    <location>
        <position position="79"/>
    </location>
</feature>
<comment type="function">
    <text evidence="3">Catalyzes the interconversion of 2-phosphoglycerate and 3-phosphoglycerate.</text>
</comment>
<dbReference type="GO" id="GO:0030145">
    <property type="term" value="F:manganese ion binding"/>
    <property type="evidence" value="ECO:0007669"/>
    <property type="project" value="InterPro"/>
</dbReference>
<feature type="binding site" evidence="13">
    <location>
        <position position="28"/>
    </location>
    <ligand>
        <name>Mn(2+)</name>
        <dbReference type="ChEBI" id="CHEBI:29035"/>
        <label>2</label>
    </ligand>
</feature>
<feature type="binding site" evidence="12">
    <location>
        <position position="139"/>
    </location>
    <ligand>
        <name>substrate</name>
    </ligand>
</feature>
<dbReference type="GO" id="GO:0006007">
    <property type="term" value="P:glucose catabolic process"/>
    <property type="evidence" value="ECO:0007669"/>
    <property type="project" value="InterPro"/>
</dbReference>
<feature type="binding site" evidence="13">
    <location>
        <position position="431"/>
    </location>
    <ligand>
        <name>Mn(2+)</name>
        <dbReference type="ChEBI" id="CHEBI:29035"/>
        <label>1</label>
    </ligand>
</feature>
<name>A0A1H0U6J8_9BACT</name>
<dbReference type="SUPFAM" id="SSF64158">
    <property type="entry name" value="2,3-Bisphosphoglycerate-independent phosphoglycerate mutase, substrate-binding domain"/>
    <property type="match status" value="1"/>
</dbReference>
<evidence type="ECO:0000259" key="15">
    <source>
        <dbReference type="Pfam" id="PF06415"/>
    </source>
</evidence>
<dbReference type="InterPro" id="IPR006124">
    <property type="entry name" value="Metalloenzyme"/>
</dbReference>
<keyword evidence="9" id="KW-0413">Isomerase</keyword>
<evidence type="ECO:0000256" key="1">
    <source>
        <dbReference type="ARBA" id="ARBA00000370"/>
    </source>
</evidence>
<dbReference type="Pfam" id="PF06415">
    <property type="entry name" value="iPGM_N"/>
    <property type="match status" value="1"/>
</dbReference>
<evidence type="ECO:0000256" key="8">
    <source>
        <dbReference type="ARBA" id="ARBA00023211"/>
    </source>
</evidence>
<evidence type="ECO:0000256" key="10">
    <source>
        <dbReference type="NCBIfam" id="TIGR01307"/>
    </source>
</evidence>
<dbReference type="EC" id="5.4.2.12" evidence="10"/>
<dbReference type="AlphaFoldDB" id="A0A1H0U6J8"/>
<dbReference type="OrthoDB" id="9800863at2"/>
<feature type="binding site" evidence="12">
    <location>
        <begin position="169"/>
        <end position="170"/>
    </location>
    <ligand>
        <name>substrate</name>
    </ligand>
</feature>
<dbReference type="InterPro" id="IPR017850">
    <property type="entry name" value="Alkaline_phosphatase_core_sf"/>
</dbReference>
<evidence type="ECO:0000256" key="3">
    <source>
        <dbReference type="ARBA" id="ARBA00002315"/>
    </source>
</evidence>
<comment type="similarity">
    <text evidence="5">Belongs to the BPG-independent phosphoglycerate mutase family.</text>
</comment>
<evidence type="ECO:0000256" key="5">
    <source>
        <dbReference type="ARBA" id="ARBA00008819"/>
    </source>
</evidence>
<evidence type="ECO:0000256" key="4">
    <source>
        <dbReference type="ARBA" id="ARBA00004798"/>
    </source>
</evidence>
<evidence type="ECO:0000256" key="12">
    <source>
        <dbReference type="PIRSR" id="PIRSR001492-2"/>
    </source>
</evidence>
<protein>
    <recommendedName>
        <fullName evidence="10">2,3-bisphosphoglycerate-independent phosphoglycerate mutase</fullName>
        <ecNumber evidence="10">5.4.2.12</ecNumber>
    </recommendedName>
</protein>
<evidence type="ECO:0000259" key="14">
    <source>
        <dbReference type="Pfam" id="PF01676"/>
    </source>
</evidence>
<feature type="binding site" evidence="13">
    <location>
        <position position="468"/>
    </location>
    <ligand>
        <name>Mn(2+)</name>
        <dbReference type="ChEBI" id="CHEBI:29035"/>
        <label>2</label>
    </ligand>
</feature>
<keyword evidence="8 13" id="KW-0464">Manganese</keyword>
<dbReference type="GO" id="GO:0005737">
    <property type="term" value="C:cytoplasm"/>
    <property type="evidence" value="ECO:0007669"/>
    <property type="project" value="InterPro"/>
</dbReference>
<evidence type="ECO:0000313" key="16">
    <source>
        <dbReference type="EMBL" id="SDP61781.1"/>
    </source>
</evidence>
<dbReference type="GO" id="GO:0006096">
    <property type="term" value="P:glycolytic process"/>
    <property type="evidence" value="ECO:0007669"/>
    <property type="project" value="UniProtKB-UniRule"/>
</dbReference>
<dbReference type="Pfam" id="PF01676">
    <property type="entry name" value="Metalloenzyme"/>
    <property type="match status" value="1"/>
</dbReference>
<evidence type="ECO:0000256" key="7">
    <source>
        <dbReference type="ARBA" id="ARBA00023152"/>
    </source>
</evidence>
<feature type="domain" description="Metalloenzyme" evidence="14">
    <location>
        <begin position="22"/>
        <end position="530"/>
    </location>
</feature>
<dbReference type="EMBL" id="FNJI01000029">
    <property type="protein sequence ID" value="SDP61781.1"/>
    <property type="molecule type" value="Genomic_DNA"/>
</dbReference>
<dbReference type="InterPro" id="IPR011258">
    <property type="entry name" value="BPG-indep_PGM_N"/>
</dbReference>
<gene>
    <name evidence="16" type="ORF">SAMN05660330_03406</name>
</gene>
<comment type="catalytic activity">
    <reaction evidence="1">
        <text>(2R)-2-phosphoglycerate = (2R)-3-phosphoglycerate</text>
        <dbReference type="Rhea" id="RHEA:15901"/>
        <dbReference type="ChEBI" id="CHEBI:58272"/>
        <dbReference type="ChEBI" id="CHEBI:58289"/>
        <dbReference type="EC" id="5.4.2.12"/>
    </reaction>
</comment>
<sequence>MTKRQSPPLAPLAGFRQYEGPLVTVVMDGIGIGSRDEQDGVFMANTELLDTLFKEQLMVAVKAHGLAVGLPSDKDMGNSEVGHNALGAGRVFSQGAKLVNEALESKEVFNGEVWQELKKRGHGGGTVHFIGLVSDGNVHSHIDQLYRLLDQCVADGIERVRVHALLDGRDVEQKSALDYIEPLERKLAKCCGESFDYRIASGGGRMVTTMDRYNANWSVVERGWKAHVLGEGRSFVSASEAVRTYYAEDPAMTDQYMPSFVVIKDDKPVGTMEDGDSAVFFNFRGDRAIEISRAFDETDFNEFDRKRVPELFYAGMMQYDGDALIPKKFLVQPPAINATLGEYLCATGITSYAVSETQKFGHVTYFWNGNRSGYIDRDLERYEEVASDRITFDLKPWMKAGEIADKVVEAIESGRYKFIRLNFANGDMVGHTGVEQAVRVGVECVDISLGRVLGAVKKARGIAVVTADHGNADCMWTEKNGKRVPMVAHTLNPVPFIVKDYNGANNFRLTGVADPGLANVAATLCVLLGYQPPEDYFPPLVELVG</sequence>
<dbReference type="PIRSF" id="PIRSF001492">
    <property type="entry name" value="IPGAM"/>
    <property type="match status" value="1"/>
</dbReference>
<dbReference type="InterPro" id="IPR036646">
    <property type="entry name" value="PGAM_B_sf"/>
</dbReference>
<keyword evidence="7" id="KW-0324">Glycolysis</keyword>
<feature type="binding site" evidence="12">
    <location>
        <position position="359"/>
    </location>
    <ligand>
        <name>substrate</name>
    </ligand>
</feature>
<feature type="binding site" evidence="12">
    <location>
        <position position="205"/>
    </location>
    <ligand>
        <name>substrate</name>
    </ligand>
</feature>
<keyword evidence="17" id="KW-1185">Reference proteome</keyword>
<feature type="binding site" evidence="13">
    <location>
        <position position="427"/>
    </location>
    <ligand>
        <name>Mn(2+)</name>
        <dbReference type="ChEBI" id="CHEBI:29035"/>
        <label>1</label>
    </ligand>
</feature>
<dbReference type="PANTHER" id="PTHR31637">
    <property type="entry name" value="2,3-BISPHOSPHOGLYCERATE-INDEPENDENT PHOSPHOGLYCERATE MUTASE"/>
    <property type="match status" value="1"/>
</dbReference>
<feature type="binding site" evidence="12">
    <location>
        <begin position="284"/>
        <end position="287"/>
    </location>
    <ligand>
        <name>substrate</name>
    </ligand>
</feature>
<comment type="cofactor">
    <cofactor evidence="2">
        <name>Mn(2+)</name>
        <dbReference type="ChEBI" id="CHEBI:29035"/>
    </cofactor>
</comment>
<evidence type="ECO:0000256" key="11">
    <source>
        <dbReference type="PIRSR" id="PIRSR001492-1"/>
    </source>
</evidence>
<dbReference type="PANTHER" id="PTHR31637:SF0">
    <property type="entry name" value="2,3-BISPHOSPHOGLYCERATE-INDEPENDENT PHOSPHOGLYCERATE MUTASE"/>
    <property type="match status" value="1"/>
</dbReference>
<keyword evidence="6 13" id="KW-0479">Metal-binding</keyword>
<accession>A0A1H0U6J8</accession>
<dbReference type="CDD" id="cd16010">
    <property type="entry name" value="iPGM"/>
    <property type="match status" value="1"/>
</dbReference>
<dbReference type="InterPro" id="IPR005995">
    <property type="entry name" value="Pgm_bpd_ind"/>
</dbReference>
<dbReference type="GO" id="GO:0004619">
    <property type="term" value="F:phosphoglycerate mutase activity"/>
    <property type="evidence" value="ECO:0007669"/>
    <property type="project" value="UniProtKB-UniRule"/>
</dbReference>
<reference evidence="16 17" key="1">
    <citation type="submission" date="2016-10" db="EMBL/GenBank/DDBJ databases">
        <authorList>
            <person name="de Groot N.N."/>
        </authorList>
    </citation>
    <scope>NUCLEOTIDE SEQUENCE [LARGE SCALE GENOMIC DNA]</scope>
    <source>
        <strain evidence="16 17">DSM 12130</strain>
    </source>
</reference>
<dbReference type="Gene3D" id="3.40.1450.10">
    <property type="entry name" value="BPG-independent phosphoglycerate mutase, domain B"/>
    <property type="match status" value="1"/>
</dbReference>
<evidence type="ECO:0000256" key="13">
    <source>
        <dbReference type="PIRSR" id="PIRSR001492-3"/>
    </source>
</evidence>
<dbReference type="Gene3D" id="3.40.720.10">
    <property type="entry name" value="Alkaline Phosphatase, subunit A"/>
    <property type="match status" value="1"/>
</dbReference>
<feature type="domain" description="BPG-independent PGAM N-terminal" evidence="15">
    <location>
        <begin position="99"/>
        <end position="320"/>
    </location>
</feature>